<protein>
    <submittedName>
        <fullName evidence="4">Acylphosphatase</fullName>
        <ecNumber evidence="4">3.6.1.7</ecNumber>
    </submittedName>
</protein>
<keyword evidence="5" id="KW-1185">Reference proteome</keyword>
<keyword evidence="4" id="KW-0378">Hydrolase</keyword>
<sequence>MLDEKQMNLNRILNIENDYSKSPFLNIKARDLSLPIITAEAENLGCTFKSHEKSIYEIIDGERRIPFLSNSPSSSCVHSYCARIKNIAKRMLVANGVPVPEGEVFKDMKKALAYFQKFNSKVAIKPNNASMARGVTTGISTEEEFIKGWEFATPYSKEIIVEKSIDGFDLRVWVIGGKAVTAFVRIPANVVGDGTNTIRQLIEDKNKRRKLNPNLVHDPINRYDLIDRKGITLDYVPERNERVWLASVATVGGEIVNYIDHVEENILKIAEKAAATFPGIVQAGVDLIVSSERDSGTAVVLEVNSNPDISSPTFPGYGAQTNTPKALLEYVLENPIAQAKQRGNYNPAPPFSYSINDHSSLRGLGNSIKFIKQAALRKGIAIEDIDENVFSAKFNNQTHLFLGCMPESTSLVSRIICNDKSFLSSFLQYKNIPYFKESEIGDYSKVYRLALIDNEVVSVLQSIHKGYKLDTEFGINHKWQEATRDIHYKFCEIAGNVISELFNPYLAGVTIVAEDITVSPDEQEWAISDVTYKPFLAWHHYPNVGVGRDVAGALLDSLFEGLNNSKTIQKSIHIRLDEGAIFTDLADKIQKSAAKFGISGWARNAPNESLEMFLEGTPNALDEFLATCQDLIGADFGDIIRVEGYNKMAHSSFMVVN</sequence>
<evidence type="ECO:0000256" key="1">
    <source>
        <dbReference type="ARBA" id="ARBA00023211"/>
    </source>
</evidence>
<dbReference type="SUPFAM" id="SSF56059">
    <property type="entry name" value="Glutathione synthetase ATP-binding domain-like"/>
    <property type="match status" value="1"/>
</dbReference>
<dbReference type="Gene3D" id="3.30.70.100">
    <property type="match status" value="1"/>
</dbReference>
<dbReference type="PANTHER" id="PTHR21621">
    <property type="entry name" value="RIBOSOMAL PROTEIN S6 MODIFICATION PROTEIN"/>
    <property type="match status" value="1"/>
</dbReference>
<proteinExistence type="predicted"/>
<dbReference type="InterPro" id="IPR001792">
    <property type="entry name" value="Acylphosphatase-like_dom"/>
</dbReference>
<dbReference type="InterPro" id="IPR011761">
    <property type="entry name" value="ATP-grasp"/>
</dbReference>
<dbReference type="EMBL" id="JBGMEK010000016">
    <property type="protein sequence ID" value="MFA0811164.1"/>
    <property type="molecule type" value="Genomic_DNA"/>
</dbReference>
<dbReference type="GO" id="GO:0003998">
    <property type="term" value="F:acylphosphatase activity"/>
    <property type="evidence" value="ECO:0007669"/>
    <property type="project" value="UniProtKB-EC"/>
</dbReference>
<feature type="domain" description="ATP-grasp" evidence="3">
    <location>
        <begin position="89"/>
        <end position="332"/>
    </location>
</feature>
<name>A0ABV4NZL1_9GAMM</name>
<reference evidence="4 5" key="1">
    <citation type="submission" date="2024-08" db="EMBL/GenBank/DDBJ databases">
        <authorList>
            <person name="Ishaq N."/>
        </authorList>
    </citation>
    <scope>NUCLEOTIDE SEQUENCE [LARGE SCALE GENOMIC DNA]</scope>
    <source>
        <strain evidence="4 5">DSM 18651</strain>
    </source>
</reference>
<evidence type="ECO:0000313" key="4">
    <source>
        <dbReference type="EMBL" id="MFA0811164.1"/>
    </source>
</evidence>
<keyword evidence="2" id="KW-0547">Nucleotide-binding</keyword>
<dbReference type="Proteomes" id="UP001569428">
    <property type="component" value="Unassembled WGS sequence"/>
</dbReference>
<dbReference type="RefSeq" id="WP_371838733.1">
    <property type="nucleotide sequence ID" value="NZ_JBGMEK010000016.1"/>
</dbReference>
<evidence type="ECO:0000256" key="2">
    <source>
        <dbReference type="PROSITE-ProRule" id="PRU00409"/>
    </source>
</evidence>
<dbReference type="InterPro" id="IPR036046">
    <property type="entry name" value="Acylphosphatase-like_dom_sf"/>
</dbReference>
<accession>A0ABV4NZL1</accession>
<dbReference type="PANTHER" id="PTHR21621:SF0">
    <property type="entry name" value="BETA-CITRYLGLUTAMATE SYNTHASE B-RELATED"/>
    <property type="match status" value="1"/>
</dbReference>
<dbReference type="Pfam" id="PF00708">
    <property type="entry name" value="Acylphosphatase"/>
    <property type="match status" value="1"/>
</dbReference>
<keyword evidence="1" id="KW-0464">Manganese</keyword>
<dbReference type="Gene3D" id="3.30.470.20">
    <property type="entry name" value="ATP-grasp fold, B domain"/>
    <property type="match status" value="2"/>
</dbReference>
<dbReference type="SUPFAM" id="SSF54975">
    <property type="entry name" value="Acylphosphatase/BLUF domain-like"/>
    <property type="match status" value="1"/>
</dbReference>
<keyword evidence="2" id="KW-0067">ATP-binding</keyword>
<gene>
    <name evidence="4" type="ORF">ACCI49_09560</name>
</gene>
<comment type="caution">
    <text evidence="4">The sequence shown here is derived from an EMBL/GenBank/DDBJ whole genome shotgun (WGS) entry which is preliminary data.</text>
</comment>
<organism evidence="4 5">
    <name type="scientific">Microbulbifer epialgicus</name>
    <dbReference type="NCBI Taxonomy" id="393907"/>
    <lineage>
        <taxon>Bacteria</taxon>
        <taxon>Pseudomonadati</taxon>
        <taxon>Pseudomonadota</taxon>
        <taxon>Gammaproteobacteria</taxon>
        <taxon>Cellvibrionales</taxon>
        <taxon>Microbulbiferaceae</taxon>
        <taxon>Microbulbifer</taxon>
    </lineage>
</organism>
<evidence type="ECO:0000313" key="5">
    <source>
        <dbReference type="Proteomes" id="UP001569428"/>
    </source>
</evidence>
<dbReference type="PROSITE" id="PS50975">
    <property type="entry name" value="ATP_GRASP"/>
    <property type="match status" value="1"/>
</dbReference>
<evidence type="ECO:0000259" key="3">
    <source>
        <dbReference type="PROSITE" id="PS50975"/>
    </source>
</evidence>
<dbReference type="EC" id="3.6.1.7" evidence="4"/>